<evidence type="ECO:0000256" key="2">
    <source>
        <dbReference type="ARBA" id="ARBA00011738"/>
    </source>
</evidence>
<comment type="caution">
    <text evidence="6">The sequence shown here is derived from an EMBL/GenBank/DDBJ whole genome shotgun (WGS) entry which is preliminary data.</text>
</comment>
<organism evidence="6 7">
    <name type="scientific">Paenibacillus allorhizosphaerae</name>
    <dbReference type="NCBI Taxonomy" id="2849866"/>
    <lineage>
        <taxon>Bacteria</taxon>
        <taxon>Bacillati</taxon>
        <taxon>Bacillota</taxon>
        <taxon>Bacilli</taxon>
        <taxon>Bacillales</taxon>
        <taxon>Paenibacillaceae</taxon>
        <taxon>Paenibacillus</taxon>
    </lineage>
</organism>
<dbReference type="InterPro" id="IPR050097">
    <property type="entry name" value="Ferredoxin-NADP_redctase_2"/>
</dbReference>
<evidence type="ECO:0000313" key="6">
    <source>
        <dbReference type="EMBL" id="CAG7632177.1"/>
    </source>
</evidence>
<dbReference type="Proteomes" id="UP000730618">
    <property type="component" value="Unassembled WGS sequence"/>
</dbReference>
<keyword evidence="4 6" id="KW-0560">Oxidoreductase</keyword>
<comment type="cofactor">
    <cofactor evidence="1">
        <name>FAD</name>
        <dbReference type="ChEBI" id="CHEBI:57692"/>
    </cofactor>
</comment>
<dbReference type="Pfam" id="PF07992">
    <property type="entry name" value="Pyr_redox_2"/>
    <property type="match status" value="1"/>
</dbReference>
<protein>
    <submittedName>
        <fullName evidence="6">Thioredoxin reductase</fullName>
        <ecNumber evidence="6">1.8.1.9</ecNumber>
    </submittedName>
</protein>
<evidence type="ECO:0000313" key="7">
    <source>
        <dbReference type="Proteomes" id="UP000730618"/>
    </source>
</evidence>
<accession>A0ABN7TIG7</accession>
<dbReference type="PANTHER" id="PTHR48105">
    <property type="entry name" value="THIOREDOXIN REDUCTASE 1-RELATED-RELATED"/>
    <property type="match status" value="1"/>
</dbReference>
<dbReference type="EMBL" id="CAJVCE010000004">
    <property type="protein sequence ID" value="CAG7632177.1"/>
    <property type="molecule type" value="Genomic_DNA"/>
</dbReference>
<comment type="subunit">
    <text evidence="2">Homodimer.</text>
</comment>
<name>A0ABN7TIG7_9BACL</name>
<reference evidence="6 7" key="1">
    <citation type="submission" date="2021-06" db="EMBL/GenBank/DDBJ databases">
        <authorList>
            <person name="Criscuolo A."/>
        </authorList>
    </citation>
    <scope>NUCLEOTIDE SEQUENCE [LARGE SCALE GENOMIC DNA]</scope>
    <source>
        <strain evidence="7">CIP 111802</strain>
    </source>
</reference>
<feature type="domain" description="FAD/NAD(P)-binding" evidence="5">
    <location>
        <begin position="2"/>
        <end position="285"/>
    </location>
</feature>
<evidence type="ECO:0000256" key="4">
    <source>
        <dbReference type="ARBA" id="ARBA00023002"/>
    </source>
</evidence>
<evidence type="ECO:0000256" key="1">
    <source>
        <dbReference type="ARBA" id="ARBA00001974"/>
    </source>
</evidence>
<keyword evidence="7" id="KW-1185">Reference proteome</keyword>
<proteinExistence type="predicted"/>
<dbReference type="InterPro" id="IPR023753">
    <property type="entry name" value="FAD/NAD-binding_dom"/>
</dbReference>
<dbReference type="GO" id="GO:0004791">
    <property type="term" value="F:thioredoxin-disulfide reductase (NADPH) activity"/>
    <property type="evidence" value="ECO:0007669"/>
    <property type="project" value="UniProtKB-EC"/>
</dbReference>
<gene>
    <name evidence="6" type="primary">trxB_2</name>
    <name evidence="6" type="ORF">PAECIP111802_01820</name>
</gene>
<evidence type="ECO:0000259" key="5">
    <source>
        <dbReference type="Pfam" id="PF07992"/>
    </source>
</evidence>
<sequence>MYDCIIVGGGIAGLQASIQLGRYGHRVLVVDKGRGRSTLCRSYHNILGWPEGVSGQELRRLGQMQASLLGAEFRTDEVIAAAKREDGFEVALAGGGGVLPARTLLAATGIMDRFPPLPGIEACLGSSIYVCPDCDGYEVKGKRTIVLGSGESGSGMALTLRYWTDRIVYVNHEKKAIGSGRLEQLKEKGIAYEEAEIAEVLADGDGSFRGLRLADGRMVEGERGFIAFGGNAVHSDWLTALGVERLENKHIVTDPRSKQTSVPGVWAAGDVGVHAEQVTIAMGEGAQAAIWIHKSLMKLAAKEPVHA</sequence>
<evidence type="ECO:0000256" key="3">
    <source>
        <dbReference type="ARBA" id="ARBA00022630"/>
    </source>
</evidence>
<dbReference type="EC" id="1.8.1.9" evidence="6"/>
<keyword evidence="3" id="KW-0285">Flavoprotein</keyword>